<keyword evidence="4" id="KW-1185">Reference proteome</keyword>
<dbReference type="AlphaFoldDB" id="H1XST5"/>
<dbReference type="Pfam" id="PF07813">
    <property type="entry name" value="LTXXQ"/>
    <property type="match status" value="1"/>
</dbReference>
<dbReference type="Proteomes" id="UP000183868">
    <property type="component" value="Chromosome"/>
</dbReference>
<dbReference type="HOGENOM" id="CLU_1640645_0_0_0"/>
<proteinExistence type="predicted"/>
<accession>H1XST5</accession>
<name>H1XST5_CALAY</name>
<dbReference type="GO" id="GO:0042597">
    <property type="term" value="C:periplasmic space"/>
    <property type="evidence" value="ECO:0007669"/>
    <property type="project" value="InterPro"/>
</dbReference>
<dbReference type="Gene3D" id="1.20.120.1490">
    <property type="match status" value="1"/>
</dbReference>
<evidence type="ECO:0000313" key="5">
    <source>
        <dbReference type="Proteomes" id="UP000183868"/>
    </source>
</evidence>
<protein>
    <submittedName>
        <fullName evidence="2">LTXXQ motif family protein</fullName>
    </submittedName>
</protein>
<dbReference type="RefSeq" id="WP_006927262.1">
    <property type="nucleotide sequence ID" value="NZ_CM001402.1"/>
</dbReference>
<dbReference type="InParanoid" id="H1XST5"/>
<dbReference type="InterPro" id="IPR012899">
    <property type="entry name" value="LTXXQ"/>
</dbReference>
<evidence type="ECO:0000313" key="2">
    <source>
        <dbReference type="EMBL" id="APF20261.1"/>
    </source>
</evidence>
<dbReference type="STRING" id="880073.Cabys_3515"/>
<dbReference type="KEGG" id="caby:Cabys_3515"/>
<dbReference type="PaxDb" id="880073-Calab_0672"/>
<reference evidence="3 4" key="1">
    <citation type="submission" date="2011-09" db="EMBL/GenBank/DDBJ databases">
        <title>The permanent draft genome of Caldithrix abyssi DSM 13497.</title>
        <authorList>
            <consortium name="US DOE Joint Genome Institute (JGI-PGF)"/>
            <person name="Lucas S."/>
            <person name="Han J."/>
            <person name="Lapidus A."/>
            <person name="Bruce D."/>
            <person name="Goodwin L."/>
            <person name="Pitluck S."/>
            <person name="Peters L."/>
            <person name="Kyrpides N."/>
            <person name="Mavromatis K."/>
            <person name="Ivanova N."/>
            <person name="Mikhailova N."/>
            <person name="Chertkov O."/>
            <person name="Detter J.C."/>
            <person name="Tapia R."/>
            <person name="Han C."/>
            <person name="Land M."/>
            <person name="Hauser L."/>
            <person name="Markowitz V."/>
            <person name="Cheng J.-F."/>
            <person name="Hugenholtz P."/>
            <person name="Woyke T."/>
            <person name="Wu D."/>
            <person name="Spring S."/>
            <person name="Brambilla E."/>
            <person name="Klenk H.-P."/>
            <person name="Eisen J.A."/>
        </authorList>
    </citation>
    <scope>NUCLEOTIDE SEQUENCE [LARGE SCALE GENOMIC DNA]</scope>
    <source>
        <strain evidence="3 4">DSM 13497</strain>
    </source>
</reference>
<dbReference type="EMBL" id="CP018099">
    <property type="protein sequence ID" value="APF20261.1"/>
    <property type="molecule type" value="Genomic_DNA"/>
</dbReference>
<reference evidence="2 5" key="2">
    <citation type="submission" date="2016-11" db="EMBL/GenBank/DDBJ databases">
        <title>Genomic analysis of Caldithrix abyssi and proposal of a novel bacterial phylum Caldithrichaeota.</title>
        <authorList>
            <person name="Kublanov I."/>
            <person name="Sigalova O."/>
            <person name="Gavrilov S."/>
            <person name="Lebedinsky A."/>
            <person name="Ivanova N."/>
            <person name="Daum C."/>
            <person name="Reddy T."/>
            <person name="Klenk H.P."/>
            <person name="Goker M."/>
            <person name="Reva O."/>
            <person name="Miroshnichenko M."/>
            <person name="Kyprides N."/>
            <person name="Woyke T."/>
            <person name="Gelfand M."/>
        </authorList>
    </citation>
    <scope>NUCLEOTIDE SEQUENCE [LARGE SCALE GENOMIC DNA]</scope>
    <source>
        <strain evidence="2 5">LF13</strain>
    </source>
</reference>
<dbReference type="EMBL" id="CM001402">
    <property type="protein sequence ID" value="EHO40312.1"/>
    <property type="molecule type" value="Genomic_DNA"/>
</dbReference>
<gene>
    <name evidence="2" type="ORF">Cabys_3515</name>
    <name evidence="3" type="ORF">Calab_0672</name>
</gene>
<evidence type="ECO:0000256" key="1">
    <source>
        <dbReference type="SAM" id="MobiDB-lite"/>
    </source>
</evidence>
<feature type="compositionally biased region" description="Low complexity" evidence="1">
    <location>
        <begin position="143"/>
        <end position="155"/>
    </location>
</feature>
<evidence type="ECO:0000313" key="3">
    <source>
        <dbReference type="EMBL" id="EHO40312.1"/>
    </source>
</evidence>
<evidence type="ECO:0000313" key="4">
    <source>
        <dbReference type="Proteomes" id="UP000004671"/>
    </source>
</evidence>
<organism evidence="3 4">
    <name type="scientific">Caldithrix abyssi DSM 13497</name>
    <dbReference type="NCBI Taxonomy" id="880073"/>
    <lineage>
        <taxon>Bacteria</taxon>
        <taxon>Pseudomonadati</taxon>
        <taxon>Calditrichota</taxon>
        <taxon>Calditrichia</taxon>
        <taxon>Calditrichales</taxon>
        <taxon>Calditrichaceae</taxon>
        <taxon>Caldithrix</taxon>
    </lineage>
</organism>
<dbReference type="CDD" id="cd09916">
    <property type="entry name" value="CpxP_like"/>
    <property type="match status" value="1"/>
</dbReference>
<dbReference type="Proteomes" id="UP000004671">
    <property type="component" value="Chromosome"/>
</dbReference>
<feature type="region of interest" description="Disordered" evidence="1">
    <location>
        <begin position="138"/>
        <end position="161"/>
    </location>
</feature>
<sequence length="161" mass="18296" precursor="true">MLTKKIYSVVVIGLLLVGGLFAQPGPGPMQGQFGNMPMLRGLDLTAEQLNSVLDIRLDMQKKMIAMQGDLQKLQKDFRLMVIDEKVSDKQLEKQLQKIHDLKLKMALERAKHHRQIRSLLTDAQKKKFDTMFLMGHKGKKGCRPMMQPGMKMGPKGFPPRP</sequence>